<feature type="region of interest" description="Disordered" evidence="1">
    <location>
        <begin position="39"/>
        <end position="64"/>
    </location>
</feature>
<dbReference type="InterPro" id="IPR017853">
    <property type="entry name" value="GH"/>
</dbReference>
<dbReference type="Gene3D" id="3.20.20.80">
    <property type="entry name" value="Glycosidases"/>
    <property type="match status" value="1"/>
</dbReference>
<dbReference type="InterPro" id="IPR014756">
    <property type="entry name" value="Ig_E-set"/>
</dbReference>
<name>A0A163T7Z0_9CELL</name>
<reference evidence="2 3" key="1">
    <citation type="submission" date="2016-01" db="EMBL/GenBank/DDBJ databases">
        <title>Genome sequence of Oerskovia enterophila VJag, an agar and cellulose degrading bacterium.</title>
        <authorList>
            <person name="Poehlein A."/>
            <person name="Jag V."/>
            <person name="Bengelsdorf F."/>
            <person name="Duerre P."/>
            <person name="Daniel R."/>
        </authorList>
    </citation>
    <scope>NUCLEOTIDE SEQUENCE [LARGE SCALE GENOMIC DNA]</scope>
    <source>
        <strain evidence="2 3">VJag</strain>
    </source>
</reference>
<keyword evidence="2" id="KW-0326">Glycosidase</keyword>
<dbReference type="InterPro" id="IPR013783">
    <property type="entry name" value="Ig-like_fold"/>
</dbReference>
<feature type="region of interest" description="Disordered" evidence="1">
    <location>
        <begin position="507"/>
        <end position="586"/>
    </location>
</feature>
<dbReference type="Proteomes" id="UP000076447">
    <property type="component" value="Unassembled WGS sequence"/>
</dbReference>
<dbReference type="SUPFAM" id="SSF51445">
    <property type="entry name" value="(Trans)glycosidases"/>
    <property type="match status" value="1"/>
</dbReference>
<protein>
    <submittedName>
        <fullName evidence="2">Malto-oligosyltrehalose trehalohydrolase</fullName>
        <ecNumber evidence="2">3.2.1.141</ecNumber>
    </submittedName>
</protein>
<feature type="region of interest" description="Disordered" evidence="1">
    <location>
        <begin position="1"/>
        <end position="26"/>
    </location>
</feature>
<feature type="compositionally biased region" description="Basic and acidic residues" evidence="1">
    <location>
        <begin position="549"/>
        <end position="561"/>
    </location>
</feature>
<dbReference type="EC" id="3.2.1.141" evidence="2"/>
<sequence length="586" mass="62417">MTSRYRNTAKPPDDAPMIPVPGPRPVVWAPRARTIEVVLPRRAPHDEDSAGTDAAPGAAAEPERRPLRLVGMHVPNWWGADDELAPGTDYAFSIDGGPPLPDPRSPRQPHGLLGWSRSFDPAFDWSDEAWQGPDARGAVLDVDVTTFTPEGTLDAAAARLDALSALGVAVVELRTIGSVAGVLCPHLYTVCEEIGGPRALQRFVDAAHAHGIGVSLGVAYHRAAPGAAFLEAYAPYLAPLRTRRRTPGSPLPSLPLRDEPAADVPADLPSGRRINLDRAGSREVHDWVVDSAERWFDDFHVDALRIARVQDLADASPVHLLVEVARTADAASLAHGRPVRLVGECETAEPRLLVPAEQGGRGLGTLWVRGLERSFHALVAGAREGDATWFNALSRILTMPDAAQIMLGLESTERVDEDGQAIVTALLLASAFVPRLEEPATDRLRAWTSTLLRLRRAVRDDAVLIVRRGPGGVVLVQRGNVVTVVNVGPHPRTALLPSSRRAWSVAARWSSPSEPADAPSPAGTPSSVAPAARPGTADTRGTAGTAARSRPDHASARHDLEPLAPAPVDESSVRVAGRSAVVLTSR</sequence>
<dbReference type="PATRIC" id="fig|43678.3.peg.90"/>
<evidence type="ECO:0000256" key="1">
    <source>
        <dbReference type="SAM" id="MobiDB-lite"/>
    </source>
</evidence>
<dbReference type="OrthoDB" id="9800174at2"/>
<dbReference type="GO" id="GO:0033942">
    <property type="term" value="F:4-alpha-D-(1-&gt;4)-alpha-D-glucanotrehalose trehalohydrolase activity"/>
    <property type="evidence" value="ECO:0007669"/>
    <property type="project" value="UniProtKB-EC"/>
</dbReference>
<feature type="compositionally biased region" description="Low complexity" evidence="1">
    <location>
        <begin position="510"/>
        <end position="521"/>
    </location>
</feature>
<dbReference type="EMBL" id="LRIE01000019">
    <property type="protein sequence ID" value="KZM37213.1"/>
    <property type="molecule type" value="Genomic_DNA"/>
</dbReference>
<gene>
    <name evidence="2" type="primary">treZ</name>
    <name evidence="2" type="ORF">OJAG_00800</name>
</gene>
<dbReference type="RefSeq" id="WP_068706625.1">
    <property type="nucleotide sequence ID" value="NZ_JBIVFZ010000003.1"/>
</dbReference>
<accession>A0A163T7Z0</accession>
<dbReference type="AlphaFoldDB" id="A0A163T7Z0"/>
<evidence type="ECO:0000313" key="3">
    <source>
        <dbReference type="Proteomes" id="UP000076447"/>
    </source>
</evidence>
<dbReference type="SUPFAM" id="SSF81296">
    <property type="entry name" value="E set domains"/>
    <property type="match status" value="1"/>
</dbReference>
<dbReference type="GO" id="GO:0005975">
    <property type="term" value="P:carbohydrate metabolic process"/>
    <property type="evidence" value="ECO:0007669"/>
    <property type="project" value="UniProtKB-ARBA"/>
</dbReference>
<keyword evidence="2" id="KW-0378">Hydrolase</keyword>
<dbReference type="STRING" id="43678.OJAG_00800"/>
<dbReference type="Gene3D" id="2.60.40.10">
    <property type="entry name" value="Immunoglobulins"/>
    <property type="match status" value="1"/>
</dbReference>
<proteinExistence type="predicted"/>
<evidence type="ECO:0000313" key="2">
    <source>
        <dbReference type="EMBL" id="KZM37213.1"/>
    </source>
</evidence>
<feature type="compositionally biased region" description="Low complexity" evidence="1">
    <location>
        <begin position="573"/>
        <end position="586"/>
    </location>
</feature>
<organism evidence="2 3">
    <name type="scientific">Oerskovia enterophila</name>
    <dbReference type="NCBI Taxonomy" id="43678"/>
    <lineage>
        <taxon>Bacteria</taxon>
        <taxon>Bacillati</taxon>
        <taxon>Actinomycetota</taxon>
        <taxon>Actinomycetes</taxon>
        <taxon>Micrococcales</taxon>
        <taxon>Cellulomonadaceae</taxon>
        <taxon>Oerskovia</taxon>
    </lineage>
</organism>
<comment type="caution">
    <text evidence="2">The sequence shown here is derived from an EMBL/GenBank/DDBJ whole genome shotgun (WGS) entry which is preliminary data.</text>
</comment>
<feature type="compositionally biased region" description="Low complexity" evidence="1">
    <location>
        <begin position="531"/>
        <end position="548"/>
    </location>
</feature>